<dbReference type="OrthoDB" id="2133778at2759"/>
<feature type="transmembrane region" description="Helical" evidence="5">
    <location>
        <begin position="617"/>
        <end position="639"/>
    </location>
</feature>
<dbReference type="Pfam" id="PF03547">
    <property type="entry name" value="Mem_trans"/>
    <property type="match status" value="1"/>
</dbReference>
<dbReference type="PANTHER" id="PTHR22829:SF5">
    <property type="entry name" value="INTEGRAL MEMBRANE PROTEIN GPR155"/>
    <property type="match status" value="1"/>
</dbReference>
<feature type="transmembrane region" description="Helical" evidence="5">
    <location>
        <begin position="452"/>
        <end position="478"/>
    </location>
</feature>
<accession>A0A5E4MCR8</accession>
<name>A0A5E4MCR8_9HEMI</name>
<dbReference type="GO" id="GO:0016020">
    <property type="term" value="C:membrane"/>
    <property type="evidence" value="ECO:0007669"/>
    <property type="project" value="UniProtKB-SubCell"/>
</dbReference>
<evidence type="ECO:0000256" key="2">
    <source>
        <dbReference type="ARBA" id="ARBA00022692"/>
    </source>
</evidence>
<feature type="domain" description="DEP" evidence="6">
    <location>
        <begin position="735"/>
        <end position="794"/>
    </location>
</feature>
<proteinExistence type="predicted"/>
<dbReference type="InterPro" id="IPR051832">
    <property type="entry name" value="mTOR-Rac_regulators"/>
</dbReference>
<keyword evidence="3 5" id="KW-1133">Transmembrane helix</keyword>
<dbReference type="SMART" id="SM00049">
    <property type="entry name" value="DEP"/>
    <property type="match status" value="1"/>
</dbReference>
<dbReference type="Proteomes" id="UP000325440">
    <property type="component" value="Unassembled WGS sequence"/>
</dbReference>
<organism evidence="7 8">
    <name type="scientific">Cinara cedri</name>
    <dbReference type="NCBI Taxonomy" id="506608"/>
    <lineage>
        <taxon>Eukaryota</taxon>
        <taxon>Metazoa</taxon>
        <taxon>Ecdysozoa</taxon>
        <taxon>Arthropoda</taxon>
        <taxon>Hexapoda</taxon>
        <taxon>Insecta</taxon>
        <taxon>Pterygota</taxon>
        <taxon>Neoptera</taxon>
        <taxon>Paraneoptera</taxon>
        <taxon>Hemiptera</taxon>
        <taxon>Sternorrhyncha</taxon>
        <taxon>Aphidomorpha</taxon>
        <taxon>Aphidoidea</taxon>
        <taxon>Aphididae</taxon>
        <taxon>Lachninae</taxon>
        <taxon>Cinara</taxon>
    </lineage>
</organism>
<keyword evidence="8" id="KW-1185">Reference proteome</keyword>
<feature type="transmembrane region" description="Helical" evidence="5">
    <location>
        <begin position="215"/>
        <end position="238"/>
    </location>
</feature>
<gene>
    <name evidence="7" type="ORF">CINCED_3A002443</name>
</gene>
<dbReference type="PROSITE" id="PS50186">
    <property type="entry name" value="DEP"/>
    <property type="match status" value="1"/>
</dbReference>
<feature type="transmembrane region" description="Helical" evidence="5">
    <location>
        <begin position="52"/>
        <end position="71"/>
    </location>
</feature>
<dbReference type="AlphaFoldDB" id="A0A5E4MCR8"/>
<evidence type="ECO:0000313" key="8">
    <source>
        <dbReference type="Proteomes" id="UP000325440"/>
    </source>
</evidence>
<comment type="subcellular location">
    <subcellularLocation>
        <location evidence="1">Membrane</location>
        <topology evidence="1">Multi-pass membrane protein</topology>
    </subcellularLocation>
</comment>
<feature type="transmembrane region" description="Helical" evidence="5">
    <location>
        <begin position="390"/>
        <end position="408"/>
    </location>
</feature>
<feature type="transmembrane region" description="Helical" evidence="5">
    <location>
        <begin position="490"/>
        <end position="512"/>
    </location>
</feature>
<feature type="transmembrane region" description="Helical" evidence="5">
    <location>
        <begin position="143"/>
        <end position="164"/>
    </location>
</feature>
<sequence>MDNTDSETLKEVLFLLNNTHNNAKELYNMMISNKTANISDSDEDLMNNMYNALFQCFGIIITGYMSGRLGLVSHAASIGLNRFVGTFALPSLIFVNMAVLELSSVNLIFLGSLLLSKTLVFVTVALITVLVTRPPDMARAGLFAIFCTQSNDFAIGAPIFEALYKYNHPYFVSYLYLVAPINLIILNPFGFAMMELGKEYDRHETTRRSALMGRISRNIICNPMVFMTALGLITNIVFNHNPPKFITTFLGTFGNAFTATALFLLGLRMVGNVNKLRGEALILPLLLIAAKLLVLPLVIRETTSIFLTKFGTVNADENLAFSMFGFLYGMIPSAPAVFVYASAYNLEMDLIASSMVLCVCFSAPIMFLTAKIISVAKLDPSNNIAALKTYQFNVSILAIPASLWIILVMLKKLKSFPFKVVFCLVISQVISCTGILLEYLSGSPPSHPLTYIQLMLSIAGDMSCYIWTGCLAFTLLIMNKPFTDEFQNKILYFYMILSWGVPVLLVSVLMLICQPPSFAKSDFDQNYVYGTPEAATLTSILLLTIMWTVVCLVLYQRQQHKIVKKEVCTENVTDIPSTSKQFSNTDSHSIDTEDFKEGLLYVKETSSADSNEYIKHFLLLVMQTVAMFVTFSVAIWRIFGETNGLYLELAYAETSLMRGQSIFTLLIYGINYQTINRPIVRAWNKFWWGGSPIQCPSWEELPYDTRKTCDNFVFKHREKCLAEITHLTRWKLWKYKKTFTGSELITWLIDNNICTSRDDALGYAMKLWNGQVLRHLNCTEHFQDVSNILYTFNRR</sequence>
<evidence type="ECO:0000256" key="1">
    <source>
        <dbReference type="ARBA" id="ARBA00004141"/>
    </source>
</evidence>
<keyword evidence="2 5" id="KW-0812">Transmembrane</keyword>
<dbReference type="PANTHER" id="PTHR22829">
    <property type="entry name" value="DEP DOMAIN PROTEIN"/>
    <property type="match status" value="1"/>
</dbReference>
<feature type="transmembrane region" description="Helical" evidence="5">
    <location>
        <begin position="108"/>
        <end position="131"/>
    </location>
</feature>
<feature type="transmembrane region" description="Helical" evidence="5">
    <location>
        <begin position="244"/>
        <end position="267"/>
    </location>
</feature>
<dbReference type="GO" id="GO:0003677">
    <property type="term" value="F:DNA binding"/>
    <property type="evidence" value="ECO:0007669"/>
    <property type="project" value="UniProtKB-KW"/>
</dbReference>
<feature type="transmembrane region" description="Helical" evidence="5">
    <location>
        <begin position="350"/>
        <end position="370"/>
    </location>
</feature>
<dbReference type="Gene3D" id="1.20.1070.10">
    <property type="entry name" value="Rhodopsin 7-helix transmembrane proteins"/>
    <property type="match status" value="1"/>
</dbReference>
<evidence type="ECO:0000256" key="3">
    <source>
        <dbReference type="ARBA" id="ARBA00022989"/>
    </source>
</evidence>
<feature type="transmembrane region" description="Helical" evidence="5">
    <location>
        <begin position="534"/>
        <end position="555"/>
    </location>
</feature>
<dbReference type="InterPro" id="IPR004776">
    <property type="entry name" value="Mem_transp_PIN-like"/>
</dbReference>
<evidence type="ECO:0000256" key="5">
    <source>
        <dbReference type="SAM" id="Phobius"/>
    </source>
</evidence>
<keyword evidence="7" id="KW-0238">DNA-binding</keyword>
<keyword evidence="4 5" id="KW-0472">Membrane</keyword>
<dbReference type="EMBL" id="CABPRJ010000501">
    <property type="protein sequence ID" value="VVC29894.1"/>
    <property type="molecule type" value="Genomic_DNA"/>
</dbReference>
<dbReference type="InterPro" id="IPR036390">
    <property type="entry name" value="WH_DNA-bd_sf"/>
</dbReference>
<feature type="transmembrane region" description="Helical" evidence="5">
    <location>
        <begin position="319"/>
        <end position="343"/>
    </location>
</feature>
<feature type="transmembrane region" description="Helical" evidence="5">
    <location>
        <begin position="83"/>
        <end position="102"/>
    </location>
</feature>
<dbReference type="GO" id="GO:0030514">
    <property type="term" value="P:negative regulation of BMP signaling pathway"/>
    <property type="evidence" value="ECO:0007669"/>
    <property type="project" value="TreeGrafter"/>
</dbReference>
<dbReference type="GO" id="GO:0035556">
    <property type="term" value="P:intracellular signal transduction"/>
    <property type="evidence" value="ECO:0007669"/>
    <property type="project" value="InterPro"/>
</dbReference>
<reference evidence="7 8" key="1">
    <citation type="submission" date="2019-08" db="EMBL/GenBank/DDBJ databases">
        <authorList>
            <person name="Alioto T."/>
            <person name="Alioto T."/>
            <person name="Gomez Garrido J."/>
        </authorList>
    </citation>
    <scope>NUCLEOTIDE SEQUENCE [LARGE SCALE GENOMIC DNA]</scope>
</reference>
<feature type="transmembrane region" description="Helical" evidence="5">
    <location>
        <begin position="279"/>
        <end position="299"/>
    </location>
</feature>
<dbReference type="SUPFAM" id="SSF46785">
    <property type="entry name" value="Winged helix' DNA-binding domain"/>
    <property type="match status" value="1"/>
</dbReference>
<evidence type="ECO:0000259" key="6">
    <source>
        <dbReference type="PROSITE" id="PS50186"/>
    </source>
</evidence>
<dbReference type="InterPro" id="IPR000591">
    <property type="entry name" value="DEP_dom"/>
</dbReference>
<evidence type="ECO:0000256" key="4">
    <source>
        <dbReference type="ARBA" id="ARBA00023136"/>
    </source>
</evidence>
<dbReference type="GO" id="GO:0055085">
    <property type="term" value="P:transmembrane transport"/>
    <property type="evidence" value="ECO:0007669"/>
    <property type="project" value="InterPro"/>
</dbReference>
<feature type="transmembrane region" description="Helical" evidence="5">
    <location>
        <begin position="659"/>
        <end position="675"/>
    </location>
</feature>
<protein>
    <submittedName>
        <fullName evidence="7">Membrane transport protein,Winged helix-turn-helix DNA-binding domain,DEP domain</fullName>
    </submittedName>
</protein>
<feature type="transmembrane region" description="Helical" evidence="5">
    <location>
        <begin position="170"/>
        <end position="194"/>
    </location>
</feature>
<feature type="transmembrane region" description="Helical" evidence="5">
    <location>
        <begin position="420"/>
        <end position="440"/>
    </location>
</feature>
<dbReference type="Pfam" id="PF00610">
    <property type="entry name" value="DEP"/>
    <property type="match status" value="1"/>
</dbReference>
<dbReference type="InterPro" id="IPR036388">
    <property type="entry name" value="WH-like_DNA-bd_sf"/>
</dbReference>
<evidence type="ECO:0000313" key="7">
    <source>
        <dbReference type="EMBL" id="VVC29894.1"/>
    </source>
</evidence>
<dbReference type="Gene3D" id="1.10.10.10">
    <property type="entry name" value="Winged helix-like DNA-binding domain superfamily/Winged helix DNA-binding domain"/>
    <property type="match status" value="1"/>
</dbReference>